<feature type="non-terminal residue" evidence="7">
    <location>
        <position position="238"/>
    </location>
</feature>
<keyword evidence="3" id="KW-0732">Signal</keyword>
<dbReference type="GO" id="GO:0005576">
    <property type="term" value="C:extracellular region"/>
    <property type="evidence" value="ECO:0007669"/>
    <property type="project" value="UniProtKB-SubCell"/>
</dbReference>
<dbReference type="InterPro" id="IPR029058">
    <property type="entry name" value="AB_hydrolase_fold"/>
</dbReference>
<dbReference type="SUPFAM" id="SSF53474">
    <property type="entry name" value="alpha/beta-Hydrolases"/>
    <property type="match status" value="1"/>
</dbReference>
<dbReference type="PANTHER" id="PTHR34043:SF3">
    <property type="entry name" value="ALPHA_BETA-HYDROLASES SUPERFAMILY PROTEIN"/>
    <property type="match status" value="1"/>
</dbReference>
<sequence>MLQFLLENQIYADSLNTTLEETEFLGKKKLKWIRSITTISTPHNGTTLSNIVGTTLPFMEELMGLAAIIDNRIYSFDLEQWGFNRYPNEPWNKYLERLRYHPAWDTKNFCAWDVSIDGARQLNTYLKANNDIYYFSFATGNTMYDEKTGYHKPNTTMSIVLRPNAYMMGKTRQCWIEGDCTDSTWYENDGIINTISQRGPTSGLNGADKIITYNNEDDIVTGAWLYMGKYTMDHKAFM</sequence>
<accession>A0A383BLR4</accession>
<keyword evidence="5" id="KW-0443">Lipid metabolism</keyword>
<dbReference type="AlphaFoldDB" id="A0A383BLR4"/>
<evidence type="ECO:0000256" key="5">
    <source>
        <dbReference type="ARBA" id="ARBA00023098"/>
    </source>
</evidence>
<organism evidence="7">
    <name type="scientific">marine metagenome</name>
    <dbReference type="NCBI Taxonomy" id="408172"/>
    <lineage>
        <taxon>unclassified sequences</taxon>
        <taxon>metagenomes</taxon>
        <taxon>ecological metagenomes</taxon>
    </lineage>
</organism>
<dbReference type="Gene3D" id="3.40.50.1820">
    <property type="entry name" value="alpha/beta hydrolase"/>
    <property type="match status" value="1"/>
</dbReference>
<proteinExistence type="predicted"/>
<dbReference type="PANTHER" id="PTHR34043">
    <property type="entry name" value="ALPHA/BETA-HYDROLASES SUPERFAMILY PROTEIN"/>
    <property type="match status" value="1"/>
</dbReference>
<evidence type="ECO:0000256" key="2">
    <source>
        <dbReference type="ARBA" id="ARBA00022525"/>
    </source>
</evidence>
<keyword evidence="2" id="KW-0964">Secreted</keyword>
<evidence type="ECO:0000256" key="3">
    <source>
        <dbReference type="ARBA" id="ARBA00022729"/>
    </source>
</evidence>
<protein>
    <recommendedName>
        <fullName evidence="6">Lipase-like C-terminal domain-containing protein</fullName>
    </recommendedName>
</protein>
<reference evidence="7" key="1">
    <citation type="submission" date="2018-05" db="EMBL/GenBank/DDBJ databases">
        <authorList>
            <person name="Lanie J.A."/>
            <person name="Ng W.-L."/>
            <person name="Kazmierczak K.M."/>
            <person name="Andrzejewski T.M."/>
            <person name="Davidsen T.M."/>
            <person name="Wayne K.J."/>
            <person name="Tettelin H."/>
            <person name="Glass J.I."/>
            <person name="Rusch D."/>
            <person name="Podicherti R."/>
            <person name="Tsui H.-C.T."/>
            <person name="Winkler M.E."/>
        </authorList>
    </citation>
    <scope>NUCLEOTIDE SEQUENCE</scope>
</reference>
<gene>
    <name evidence="7" type="ORF">METZ01_LOCUS473673</name>
</gene>
<evidence type="ECO:0000256" key="1">
    <source>
        <dbReference type="ARBA" id="ARBA00004613"/>
    </source>
</evidence>
<dbReference type="InterPro" id="IPR056304">
    <property type="entry name" value="Lip-like_C"/>
</dbReference>
<dbReference type="Pfam" id="PF24708">
    <property type="entry name" value="Lip_C"/>
    <property type="match status" value="1"/>
</dbReference>
<name>A0A383BLR4_9ZZZZ</name>
<evidence type="ECO:0000256" key="4">
    <source>
        <dbReference type="ARBA" id="ARBA00022801"/>
    </source>
</evidence>
<dbReference type="GO" id="GO:0016787">
    <property type="term" value="F:hydrolase activity"/>
    <property type="evidence" value="ECO:0007669"/>
    <property type="project" value="UniProtKB-KW"/>
</dbReference>
<feature type="domain" description="Lipase-like C-terminal" evidence="6">
    <location>
        <begin position="32"/>
        <end position="201"/>
    </location>
</feature>
<dbReference type="GO" id="GO:0006629">
    <property type="term" value="P:lipid metabolic process"/>
    <property type="evidence" value="ECO:0007669"/>
    <property type="project" value="UniProtKB-KW"/>
</dbReference>
<keyword evidence="4" id="KW-0378">Hydrolase</keyword>
<evidence type="ECO:0000259" key="6">
    <source>
        <dbReference type="Pfam" id="PF24708"/>
    </source>
</evidence>
<dbReference type="EMBL" id="UINC01201467">
    <property type="protein sequence ID" value="SVE20819.1"/>
    <property type="molecule type" value="Genomic_DNA"/>
</dbReference>
<evidence type="ECO:0000313" key="7">
    <source>
        <dbReference type="EMBL" id="SVE20819.1"/>
    </source>
</evidence>
<comment type="subcellular location">
    <subcellularLocation>
        <location evidence="1">Secreted</location>
    </subcellularLocation>
</comment>